<dbReference type="EMBL" id="GBRH01175571">
    <property type="protein sequence ID" value="JAE22325.1"/>
    <property type="molecule type" value="Transcribed_RNA"/>
</dbReference>
<organism evidence="1">
    <name type="scientific">Arundo donax</name>
    <name type="common">Giant reed</name>
    <name type="synonym">Donax arundinaceus</name>
    <dbReference type="NCBI Taxonomy" id="35708"/>
    <lineage>
        <taxon>Eukaryota</taxon>
        <taxon>Viridiplantae</taxon>
        <taxon>Streptophyta</taxon>
        <taxon>Embryophyta</taxon>
        <taxon>Tracheophyta</taxon>
        <taxon>Spermatophyta</taxon>
        <taxon>Magnoliopsida</taxon>
        <taxon>Liliopsida</taxon>
        <taxon>Poales</taxon>
        <taxon>Poaceae</taxon>
        <taxon>PACMAD clade</taxon>
        <taxon>Arundinoideae</taxon>
        <taxon>Arundineae</taxon>
        <taxon>Arundo</taxon>
    </lineage>
</organism>
<name>A0A0A9GB61_ARUDO</name>
<sequence>MDKSRSASTCTASSSTPLFLALSTWTSVAVGQTALSMTTLGWFIRITSFSYSSSHSIAGLVLPRTSNRTARAFLATLSVLACSASAHAASRAPRRSI</sequence>
<accession>A0A0A9GB61</accession>
<evidence type="ECO:0000313" key="1">
    <source>
        <dbReference type="EMBL" id="JAE22325.1"/>
    </source>
</evidence>
<reference evidence="1" key="1">
    <citation type="submission" date="2014-09" db="EMBL/GenBank/DDBJ databases">
        <authorList>
            <person name="Magalhaes I.L.F."/>
            <person name="Oliveira U."/>
            <person name="Santos F.R."/>
            <person name="Vidigal T.H.D.A."/>
            <person name="Brescovit A.D."/>
            <person name="Santos A.J."/>
        </authorList>
    </citation>
    <scope>NUCLEOTIDE SEQUENCE</scope>
    <source>
        <tissue evidence="1">Shoot tissue taken approximately 20 cm above the soil surface</tissue>
    </source>
</reference>
<reference evidence="1" key="2">
    <citation type="journal article" date="2015" name="Data Brief">
        <title>Shoot transcriptome of the giant reed, Arundo donax.</title>
        <authorList>
            <person name="Barrero R.A."/>
            <person name="Guerrero F.D."/>
            <person name="Moolhuijzen P."/>
            <person name="Goolsby J.A."/>
            <person name="Tidwell J."/>
            <person name="Bellgard S.E."/>
            <person name="Bellgard M.I."/>
        </authorList>
    </citation>
    <scope>NUCLEOTIDE SEQUENCE</scope>
    <source>
        <tissue evidence="1">Shoot tissue taken approximately 20 cm above the soil surface</tissue>
    </source>
</reference>
<proteinExistence type="predicted"/>
<protein>
    <submittedName>
        <fullName evidence="1">Uncharacterized protein</fullName>
    </submittedName>
</protein>
<dbReference type="AlphaFoldDB" id="A0A0A9GB61"/>